<feature type="domain" description="Cullin family profile" evidence="4">
    <location>
        <begin position="103"/>
        <end position="161"/>
    </location>
</feature>
<feature type="signal peptide" evidence="3">
    <location>
        <begin position="1"/>
        <end position="26"/>
    </location>
</feature>
<evidence type="ECO:0000256" key="1">
    <source>
        <dbReference type="PROSITE-ProRule" id="PRU00330"/>
    </source>
</evidence>
<gene>
    <name evidence="5" type="ORF">PTTG_29118</name>
</gene>
<dbReference type="Pfam" id="PF00888">
    <property type="entry name" value="Cullin"/>
    <property type="match status" value="1"/>
</dbReference>
<dbReference type="InterPro" id="IPR045093">
    <property type="entry name" value="Cullin"/>
</dbReference>
<reference evidence="6" key="4">
    <citation type="submission" date="2025-05" db="UniProtKB">
        <authorList>
            <consortium name="EnsemblFungi"/>
        </authorList>
    </citation>
    <scope>IDENTIFICATION</scope>
    <source>
        <strain evidence="6">isolate 1-1 / race 1 (BBBD)</strain>
    </source>
</reference>
<evidence type="ECO:0000256" key="3">
    <source>
        <dbReference type="SAM" id="SignalP"/>
    </source>
</evidence>
<protein>
    <submittedName>
        <fullName evidence="6">CULLIN_2 domain-containing protein</fullName>
    </submittedName>
</protein>
<organism evidence="5">
    <name type="scientific">Puccinia triticina (isolate 1-1 / race 1 (BBBD))</name>
    <name type="common">Brown leaf rust fungus</name>
    <dbReference type="NCBI Taxonomy" id="630390"/>
    <lineage>
        <taxon>Eukaryota</taxon>
        <taxon>Fungi</taxon>
        <taxon>Dikarya</taxon>
        <taxon>Basidiomycota</taxon>
        <taxon>Pucciniomycotina</taxon>
        <taxon>Pucciniomycetes</taxon>
        <taxon>Pucciniales</taxon>
        <taxon>Pucciniaceae</taxon>
        <taxon>Puccinia</taxon>
    </lineage>
</organism>
<evidence type="ECO:0000259" key="4">
    <source>
        <dbReference type="PROSITE" id="PS50069"/>
    </source>
</evidence>
<dbReference type="PROSITE" id="PS50069">
    <property type="entry name" value="CULLIN_2"/>
    <property type="match status" value="1"/>
</dbReference>
<dbReference type="Gene3D" id="1.20.1310.10">
    <property type="entry name" value="Cullin Repeats"/>
    <property type="match status" value="1"/>
</dbReference>
<dbReference type="EMBL" id="ADAS02000199">
    <property type="protein sequence ID" value="OAV88197.1"/>
    <property type="molecule type" value="Genomic_DNA"/>
</dbReference>
<keyword evidence="3" id="KW-0732">Signal</keyword>
<reference evidence="6 7" key="3">
    <citation type="journal article" date="2017" name="G3 (Bethesda)">
        <title>Comparative analysis highlights variable genome content of wheat rusts and divergence of the mating loci.</title>
        <authorList>
            <person name="Cuomo C.A."/>
            <person name="Bakkeren G."/>
            <person name="Khalil H.B."/>
            <person name="Panwar V."/>
            <person name="Joly D."/>
            <person name="Linning R."/>
            <person name="Sakthikumar S."/>
            <person name="Song X."/>
            <person name="Adiconis X."/>
            <person name="Fan L."/>
            <person name="Goldberg J.M."/>
            <person name="Levin J.Z."/>
            <person name="Young S."/>
            <person name="Zeng Q."/>
            <person name="Anikster Y."/>
            <person name="Bruce M."/>
            <person name="Wang M."/>
            <person name="Yin C."/>
            <person name="McCallum B."/>
            <person name="Szabo L.J."/>
            <person name="Hulbert S."/>
            <person name="Chen X."/>
            <person name="Fellers J.P."/>
        </authorList>
    </citation>
    <scope>NUCLEOTIDE SEQUENCE</scope>
    <source>
        <strain evidence="6">isolate 1-1 / race 1 (BBBD)</strain>
        <strain evidence="7">Isolate 1-1 / race 1 (BBBD)</strain>
    </source>
</reference>
<comment type="similarity">
    <text evidence="1 2">Belongs to the cullin family.</text>
</comment>
<dbReference type="STRING" id="630390.A0A180G685"/>
<proteinExistence type="inferred from homology"/>
<evidence type="ECO:0000256" key="2">
    <source>
        <dbReference type="RuleBase" id="RU003829"/>
    </source>
</evidence>
<dbReference type="EnsemblFungi" id="PTTG_29118-t43_1">
    <property type="protein sequence ID" value="PTTG_29118-t43_1-p1"/>
    <property type="gene ID" value="PTTG_29118"/>
</dbReference>
<dbReference type="InterPro" id="IPR001373">
    <property type="entry name" value="Cullin_N"/>
</dbReference>
<evidence type="ECO:0000313" key="7">
    <source>
        <dbReference type="Proteomes" id="UP000005240"/>
    </source>
</evidence>
<dbReference type="GO" id="GO:0006511">
    <property type="term" value="P:ubiquitin-dependent protein catabolic process"/>
    <property type="evidence" value="ECO:0007669"/>
    <property type="project" value="InterPro"/>
</dbReference>
<dbReference type="OrthoDB" id="27073at2759"/>
<dbReference type="AlphaFoldDB" id="A0A180G685"/>
<dbReference type="Proteomes" id="UP000005240">
    <property type="component" value="Unassembled WGS sequence"/>
</dbReference>
<dbReference type="InterPro" id="IPR036317">
    <property type="entry name" value="Cullin_homology_sf"/>
</dbReference>
<sequence length="161" mass="18621">MVLSGSWKASLIRPRLLCWVVLQAAGQTWRAIIATSPDRFPQWIRLTGVKLVEKASGGKEEAKQARGWTKLDRIAVDCFTEDREMFYAIKEAFKKLINKHRNKPAELLAKFLNLEMQAVSLSMNEAEIDTCLNHVLFLFRYSQAEDIFEGFYEHDLAKWLL</sequence>
<evidence type="ECO:0000313" key="5">
    <source>
        <dbReference type="EMBL" id="OAV88197.1"/>
    </source>
</evidence>
<keyword evidence="7" id="KW-1185">Reference proteome</keyword>
<dbReference type="SMR" id="A0A180G685"/>
<name>A0A180G685_PUCT1</name>
<dbReference type="PANTHER" id="PTHR11932">
    <property type="entry name" value="CULLIN"/>
    <property type="match status" value="1"/>
</dbReference>
<dbReference type="SUPFAM" id="SSF75632">
    <property type="entry name" value="Cullin homology domain"/>
    <property type="match status" value="1"/>
</dbReference>
<accession>A0A180G685</accession>
<feature type="chain" id="PRO_5008109609" evidence="3">
    <location>
        <begin position="27"/>
        <end position="161"/>
    </location>
</feature>
<dbReference type="InterPro" id="IPR016158">
    <property type="entry name" value="Cullin_homology"/>
</dbReference>
<reference evidence="5" key="1">
    <citation type="submission" date="2009-11" db="EMBL/GenBank/DDBJ databases">
        <authorList>
            <consortium name="The Broad Institute Genome Sequencing Platform"/>
            <person name="Ward D."/>
            <person name="Feldgarden M."/>
            <person name="Earl A."/>
            <person name="Young S.K."/>
            <person name="Zeng Q."/>
            <person name="Koehrsen M."/>
            <person name="Alvarado L."/>
            <person name="Berlin A."/>
            <person name="Bochicchio J."/>
            <person name="Borenstein D."/>
            <person name="Chapman S.B."/>
            <person name="Chen Z."/>
            <person name="Engels R."/>
            <person name="Freedman E."/>
            <person name="Gellesch M."/>
            <person name="Goldberg J."/>
            <person name="Griggs A."/>
            <person name="Gujja S."/>
            <person name="Heilman E."/>
            <person name="Heiman D."/>
            <person name="Hepburn T."/>
            <person name="Howarth C."/>
            <person name="Jen D."/>
            <person name="Larson L."/>
            <person name="Lewis B."/>
            <person name="Mehta T."/>
            <person name="Park D."/>
            <person name="Pearson M."/>
            <person name="Roberts A."/>
            <person name="Saif S."/>
            <person name="Shea T."/>
            <person name="Shenoy N."/>
            <person name="Sisk P."/>
            <person name="Stolte C."/>
            <person name="Sykes S."/>
            <person name="Thomson T."/>
            <person name="Walk T."/>
            <person name="White J."/>
            <person name="Yandava C."/>
            <person name="Izard J."/>
            <person name="Baranova O.V."/>
            <person name="Blanton J.M."/>
            <person name="Tanner A.C."/>
            <person name="Dewhirst F.E."/>
            <person name="Haas B."/>
            <person name="Nusbaum C."/>
            <person name="Birren B."/>
        </authorList>
    </citation>
    <scope>NUCLEOTIDE SEQUENCE [LARGE SCALE GENOMIC DNA]</scope>
    <source>
        <strain evidence="5">1-1 BBBD Race 1</strain>
    </source>
</reference>
<dbReference type="VEuPathDB" id="FungiDB:PTTG_29118"/>
<evidence type="ECO:0000313" key="6">
    <source>
        <dbReference type="EnsemblFungi" id="PTTG_29118-t43_1-p1"/>
    </source>
</evidence>
<reference evidence="5" key="2">
    <citation type="submission" date="2016-05" db="EMBL/GenBank/DDBJ databases">
        <title>Comparative analysis highlights variable genome content of wheat rusts and divergence of the mating loci.</title>
        <authorList>
            <person name="Cuomo C.A."/>
            <person name="Bakkeren G."/>
            <person name="Szabo L."/>
            <person name="Khalil H."/>
            <person name="Joly D."/>
            <person name="Goldberg J."/>
            <person name="Young S."/>
            <person name="Zeng Q."/>
            <person name="Fellers J."/>
        </authorList>
    </citation>
    <scope>NUCLEOTIDE SEQUENCE [LARGE SCALE GENOMIC DNA]</scope>
    <source>
        <strain evidence="5">1-1 BBBD Race 1</strain>
    </source>
</reference>
<dbReference type="GO" id="GO:0031625">
    <property type="term" value="F:ubiquitin protein ligase binding"/>
    <property type="evidence" value="ECO:0007669"/>
    <property type="project" value="InterPro"/>
</dbReference>